<feature type="signal peptide" evidence="4">
    <location>
        <begin position="1"/>
        <end position="22"/>
    </location>
</feature>
<dbReference type="Pfam" id="PF13432">
    <property type="entry name" value="TPR_16"/>
    <property type="match status" value="2"/>
</dbReference>
<evidence type="ECO:0000256" key="2">
    <source>
        <dbReference type="ARBA" id="ARBA00022803"/>
    </source>
</evidence>
<dbReference type="InterPro" id="IPR050498">
    <property type="entry name" value="Ycf3"/>
</dbReference>
<dbReference type="PROSITE" id="PS50005">
    <property type="entry name" value="TPR"/>
    <property type="match status" value="2"/>
</dbReference>
<name>A0ABS1KLT7_9BACT</name>
<evidence type="ECO:0000313" key="5">
    <source>
        <dbReference type="EMBL" id="MBL0740202.1"/>
    </source>
</evidence>
<reference evidence="5 6" key="1">
    <citation type="submission" date="2021-01" db="EMBL/GenBank/DDBJ databases">
        <title>Chryseolinea sp. Jin1 Genome sequencing and assembly.</title>
        <authorList>
            <person name="Kim I."/>
        </authorList>
    </citation>
    <scope>NUCLEOTIDE SEQUENCE [LARGE SCALE GENOMIC DNA]</scope>
    <source>
        <strain evidence="5 6">Jin1</strain>
    </source>
</reference>
<dbReference type="SMART" id="SM00028">
    <property type="entry name" value="TPR"/>
    <property type="match status" value="4"/>
</dbReference>
<evidence type="ECO:0000313" key="6">
    <source>
        <dbReference type="Proteomes" id="UP000613030"/>
    </source>
</evidence>
<proteinExistence type="predicted"/>
<dbReference type="InterPro" id="IPR011990">
    <property type="entry name" value="TPR-like_helical_dom_sf"/>
</dbReference>
<evidence type="ECO:0000256" key="1">
    <source>
        <dbReference type="ARBA" id="ARBA00022737"/>
    </source>
</evidence>
<keyword evidence="4" id="KW-0732">Signal</keyword>
<dbReference type="SUPFAM" id="SSF48452">
    <property type="entry name" value="TPR-like"/>
    <property type="match status" value="1"/>
</dbReference>
<evidence type="ECO:0000256" key="4">
    <source>
        <dbReference type="SAM" id="SignalP"/>
    </source>
</evidence>
<dbReference type="InterPro" id="IPR019734">
    <property type="entry name" value="TPR_rpt"/>
</dbReference>
<organism evidence="5 6">
    <name type="scientific">Chryseolinea lacunae</name>
    <dbReference type="NCBI Taxonomy" id="2801331"/>
    <lineage>
        <taxon>Bacteria</taxon>
        <taxon>Pseudomonadati</taxon>
        <taxon>Bacteroidota</taxon>
        <taxon>Cytophagia</taxon>
        <taxon>Cytophagales</taxon>
        <taxon>Fulvivirgaceae</taxon>
        <taxon>Chryseolinea</taxon>
    </lineage>
</organism>
<comment type="caution">
    <text evidence="5">The sequence shown here is derived from an EMBL/GenBank/DDBJ whole genome shotgun (WGS) entry which is preliminary data.</text>
</comment>
<keyword evidence="1" id="KW-0677">Repeat</keyword>
<feature type="repeat" description="TPR" evidence="3">
    <location>
        <begin position="167"/>
        <end position="200"/>
    </location>
</feature>
<dbReference type="PANTHER" id="PTHR44858:SF1">
    <property type="entry name" value="UDP-N-ACETYLGLUCOSAMINE--PEPTIDE N-ACETYLGLUCOSAMINYLTRANSFERASE SPINDLY-RELATED"/>
    <property type="match status" value="1"/>
</dbReference>
<dbReference type="EMBL" id="JAERRB010000001">
    <property type="protein sequence ID" value="MBL0740202.1"/>
    <property type="molecule type" value="Genomic_DNA"/>
</dbReference>
<protein>
    <submittedName>
        <fullName evidence="5">Tetratricopeptide repeat protein</fullName>
    </submittedName>
</protein>
<dbReference type="Gene3D" id="1.25.40.10">
    <property type="entry name" value="Tetratricopeptide repeat domain"/>
    <property type="match status" value="3"/>
</dbReference>
<feature type="chain" id="PRO_5045873948" evidence="4">
    <location>
        <begin position="23"/>
        <end position="281"/>
    </location>
</feature>
<sequence length="281" mass="31702">MNFRVYSSGLIAALVMSSFFVAAQSKSDPAVLEAQADTLMGKEDYAGALALYDKIVQASKFKSPDDYKVYYKRAFSHYGLEHYAEALKDVNQYLEKFPDDQAKLLRTYINQGLGNTEAQLEDLNAFLAANPANTDLLRWRASVLMEAERYDDARRDIRQLMAYQPGPELKSYLGLCYFYEHNIDSALATFDEVIASNPEIVQTYLYAGSLCLDEEQYDAALFYIDKGLKQEPSNNTLLFYRGIALVEKDNVKDGCRCLSKAFAAGLDDAGQYLKQYCYGSE</sequence>
<accession>A0ABS1KLT7</accession>
<feature type="repeat" description="TPR" evidence="3">
    <location>
        <begin position="201"/>
        <end position="234"/>
    </location>
</feature>
<gene>
    <name evidence="5" type="ORF">JI741_03175</name>
</gene>
<keyword evidence="2 3" id="KW-0802">TPR repeat</keyword>
<dbReference type="PANTHER" id="PTHR44858">
    <property type="entry name" value="TETRATRICOPEPTIDE REPEAT PROTEIN 6"/>
    <property type="match status" value="1"/>
</dbReference>
<dbReference type="Proteomes" id="UP000613030">
    <property type="component" value="Unassembled WGS sequence"/>
</dbReference>
<keyword evidence="6" id="KW-1185">Reference proteome</keyword>
<evidence type="ECO:0000256" key="3">
    <source>
        <dbReference type="PROSITE-ProRule" id="PRU00339"/>
    </source>
</evidence>